<dbReference type="Gene3D" id="3.40.50.620">
    <property type="entry name" value="HUPs"/>
    <property type="match status" value="1"/>
</dbReference>
<accession>A0A9X9F2H4</accession>
<dbReference type="GO" id="GO:0005524">
    <property type="term" value="F:ATP binding"/>
    <property type="evidence" value="ECO:0007669"/>
    <property type="project" value="UniProtKB-KW"/>
</dbReference>
<protein>
    <recommendedName>
        <fullName evidence="7">Aminoacyl-tRNA synthetase class Ia domain-containing protein</fullName>
    </recommendedName>
</protein>
<dbReference type="Pfam" id="PF00133">
    <property type="entry name" value="tRNA-synt_1"/>
    <property type="match status" value="1"/>
</dbReference>
<proteinExistence type="inferred from homology"/>
<feature type="non-terminal residue" evidence="8">
    <location>
        <position position="96"/>
    </location>
</feature>
<evidence type="ECO:0000259" key="7">
    <source>
        <dbReference type="Pfam" id="PF00133"/>
    </source>
</evidence>
<feature type="domain" description="Aminoacyl-tRNA synthetase class Ia" evidence="7">
    <location>
        <begin position="18"/>
        <end position="96"/>
    </location>
</feature>
<dbReference type="AlphaFoldDB" id="A0A9X9F2H4"/>
<dbReference type="InterPro" id="IPR001412">
    <property type="entry name" value="aa-tRNA-synth_I_CS"/>
</dbReference>
<dbReference type="Proteomes" id="UP000308444">
    <property type="component" value="Unassembled WGS sequence"/>
</dbReference>
<evidence type="ECO:0000313" key="8">
    <source>
        <dbReference type="EMBL" id="TKI90017.1"/>
    </source>
</evidence>
<keyword evidence="3" id="KW-0547">Nucleotide-binding</keyword>
<dbReference type="SUPFAM" id="SSF52374">
    <property type="entry name" value="Nucleotidylyl transferase"/>
    <property type="match status" value="1"/>
</dbReference>
<dbReference type="GO" id="GO:0006428">
    <property type="term" value="P:isoleucyl-tRNA aminoacylation"/>
    <property type="evidence" value="ECO:0007669"/>
    <property type="project" value="TreeGrafter"/>
</dbReference>
<evidence type="ECO:0000313" key="9">
    <source>
        <dbReference type="Proteomes" id="UP000308444"/>
    </source>
</evidence>
<dbReference type="InterPro" id="IPR014729">
    <property type="entry name" value="Rossmann-like_a/b/a_fold"/>
</dbReference>
<evidence type="ECO:0000256" key="1">
    <source>
        <dbReference type="ARBA" id="ARBA00007078"/>
    </source>
</evidence>
<gene>
    <name evidence="8" type="ORF">FC695_35045</name>
</gene>
<sequence>MEKVDVKESAVGREMRIRKQWNEQNIFEQSIQNREGAQSFVFYEGPPTANGLPHVGHALGRTIKDLVARYKTMAGYKVLRKAGWDTHGLPVELGVE</sequence>
<keyword evidence="4" id="KW-0067">ATP-binding</keyword>
<evidence type="ECO:0000256" key="3">
    <source>
        <dbReference type="ARBA" id="ARBA00022741"/>
    </source>
</evidence>
<dbReference type="InterPro" id="IPR023586">
    <property type="entry name" value="Ile-tRNA-ligase_type2"/>
</dbReference>
<dbReference type="InterPro" id="IPR002300">
    <property type="entry name" value="aa-tRNA-synth_Ia"/>
</dbReference>
<dbReference type="PROSITE" id="PS00178">
    <property type="entry name" value="AA_TRNA_LIGASE_I"/>
    <property type="match status" value="1"/>
</dbReference>
<evidence type="ECO:0000256" key="4">
    <source>
        <dbReference type="ARBA" id="ARBA00022840"/>
    </source>
</evidence>
<evidence type="ECO:0000256" key="5">
    <source>
        <dbReference type="ARBA" id="ARBA00022917"/>
    </source>
</evidence>
<evidence type="ECO:0000256" key="2">
    <source>
        <dbReference type="ARBA" id="ARBA00022598"/>
    </source>
</evidence>
<dbReference type="PANTHER" id="PTHR42780:SF1">
    <property type="entry name" value="ISOLEUCINE--TRNA LIGASE, CYTOPLASMIC"/>
    <property type="match status" value="1"/>
</dbReference>
<dbReference type="EMBL" id="SZOH01003554">
    <property type="protein sequence ID" value="TKI90017.1"/>
    <property type="molecule type" value="Genomic_DNA"/>
</dbReference>
<keyword evidence="5" id="KW-0648">Protein biosynthesis</keyword>
<organism evidence="8 9">
    <name type="scientific">Bacillus cereus</name>
    <dbReference type="NCBI Taxonomy" id="1396"/>
    <lineage>
        <taxon>Bacteria</taxon>
        <taxon>Bacillati</taxon>
        <taxon>Bacillota</taxon>
        <taxon>Bacilli</taxon>
        <taxon>Bacillales</taxon>
        <taxon>Bacillaceae</taxon>
        <taxon>Bacillus</taxon>
        <taxon>Bacillus cereus group</taxon>
    </lineage>
</organism>
<comment type="caution">
    <text evidence="8">The sequence shown here is derived from an EMBL/GenBank/DDBJ whole genome shotgun (WGS) entry which is preliminary data.</text>
</comment>
<reference evidence="8 9" key="1">
    <citation type="journal article" date="2019" name="Environ. Microbiol.">
        <title>An active ?-lactamase is a part of an orchestrated cell wall stress resistance network of Bacillus subtilis and related rhizosphere species.</title>
        <authorList>
            <person name="Bucher T."/>
            <person name="Keren-Paz A."/>
            <person name="Hausser J."/>
            <person name="Olender T."/>
            <person name="Cytryn E."/>
            <person name="Kolodkin-Gal I."/>
        </authorList>
    </citation>
    <scope>NUCLEOTIDE SEQUENCE [LARGE SCALE GENOMIC DNA]</scope>
    <source>
        <strain evidence="8 9">I32</strain>
    </source>
</reference>
<name>A0A9X9F2H4_BACCE</name>
<keyword evidence="2" id="KW-0436">Ligase</keyword>
<dbReference type="PANTHER" id="PTHR42780">
    <property type="entry name" value="SOLEUCYL-TRNA SYNTHETASE"/>
    <property type="match status" value="1"/>
</dbReference>
<comment type="similarity">
    <text evidence="1">Belongs to the class-I aminoacyl-tRNA synthetase family. IleS type 2 subfamily.</text>
</comment>
<dbReference type="GO" id="GO:0004822">
    <property type="term" value="F:isoleucine-tRNA ligase activity"/>
    <property type="evidence" value="ECO:0007669"/>
    <property type="project" value="InterPro"/>
</dbReference>
<keyword evidence="6" id="KW-0030">Aminoacyl-tRNA synthetase</keyword>
<evidence type="ECO:0000256" key="6">
    <source>
        <dbReference type="ARBA" id="ARBA00023146"/>
    </source>
</evidence>